<dbReference type="CDD" id="cd05008">
    <property type="entry name" value="SIS_GlmS_GlmD_1"/>
    <property type="match status" value="1"/>
</dbReference>
<proteinExistence type="predicted"/>
<accession>A0ABT1F747</accession>
<comment type="caution">
    <text evidence="3">The sequence shown here is derived from an EMBL/GenBank/DDBJ whole genome shotgun (WGS) entry which is preliminary data.</text>
</comment>
<reference evidence="3 4" key="1">
    <citation type="submission" date="2022-06" db="EMBL/GenBank/DDBJ databases">
        <title>Dyella sp. Sa strain:Sa Genome sequencing.</title>
        <authorList>
            <person name="Park S."/>
        </authorList>
    </citation>
    <scope>NUCLEOTIDE SEQUENCE [LARGE SCALE GENOMIC DNA]</scope>
    <source>
        <strain evidence="3 4">Sa</strain>
    </source>
</reference>
<evidence type="ECO:0000313" key="3">
    <source>
        <dbReference type="EMBL" id="MCP1372965.1"/>
    </source>
</evidence>
<dbReference type="Proteomes" id="UP001204615">
    <property type="component" value="Unassembled WGS sequence"/>
</dbReference>
<dbReference type="SUPFAM" id="SSF53697">
    <property type="entry name" value="SIS domain"/>
    <property type="match status" value="1"/>
</dbReference>
<protein>
    <submittedName>
        <fullName evidence="3">SIS domain-containing protein</fullName>
    </submittedName>
</protein>
<dbReference type="CDD" id="cd05009">
    <property type="entry name" value="SIS_GlmS_GlmD_2"/>
    <property type="match status" value="1"/>
</dbReference>
<dbReference type="PANTHER" id="PTHR10937">
    <property type="entry name" value="GLUCOSAMINE--FRUCTOSE-6-PHOSPHATE AMINOTRANSFERASE, ISOMERIZING"/>
    <property type="match status" value="1"/>
</dbReference>
<dbReference type="RefSeq" id="WP_253564739.1">
    <property type="nucleotide sequence ID" value="NZ_JAMZEK010000001.1"/>
</dbReference>
<evidence type="ECO:0000259" key="2">
    <source>
        <dbReference type="PROSITE" id="PS51464"/>
    </source>
</evidence>
<dbReference type="Pfam" id="PF01380">
    <property type="entry name" value="SIS"/>
    <property type="match status" value="2"/>
</dbReference>
<name>A0ABT1F747_9GAMM</name>
<gene>
    <name evidence="3" type="ORF">NC595_02705</name>
</gene>
<sequence>MKDASTTLMYREAGESAEVIERQFARNAGRLAELGARLRANPPRFIVTCARGSSDHAAAYAKYVFETQLGLVTASASPSVSSIYDAPLKLEGALFVTISQSGKSPDLLRAAQAAKDAGATVVALVNVEDSPLATMADTFIPLHAGPEKSVAATKSYLASLAAVLQLTASWRGDGALDAMLADLPGQLRSGWNADWSPMVEGLREVQNLFVVGRGLGFGAALEAALKLKETCGLHAEAFSAAEVKHGPMALVGAGFPVLFFAQDDGTLPNTLAVAGEFRQRNARVLLAAPGVDDDDCLPLAAGVSPLAAPLLAVQSFYKAAAALALARGYDPDVPPHLRKVTETV</sequence>
<dbReference type="InterPro" id="IPR035466">
    <property type="entry name" value="GlmS/AgaS_SIS"/>
</dbReference>
<dbReference type="InterPro" id="IPR001347">
    <property type="entry name" value="SIS_dom"/>
</dbReference>
<dbReference type="EMBL" id="JAMZEK010000001">
    <property type="protein sequence ID" value="MCP1372965.1"/>
    <property type="molecule type" value="Genomic_DNA"/>
</dbReference>
<evidence type="ECO:0000256" key="1">
    <source>
        <dbReference type="ARBA" id="ARBA00022737"/>
    </source>
</evidence>
<keyword evidence="4" id="KW-1185">Reference proteome</keyword>
<evidence type="ECO:0000313" key="4">
    <source>
        <dbReference type="Proteomes" id="UP001204615"/>
    </source>
</evidence>
<feature type="domain" description="SIS" evidence="2">
    <location>
        <begin position="34"/>
        <end position="186"/>
    </location>
</feature>
<dbReference type="InterPro" id="IPR035490">
    <property type="entry name" value="GlmS/FrlB_SIS"/>
</dbReference>
<dbReference type="PANTHER" id="PTHR10937:SF8">
    <property type="entry name" value="AMINOTRANSFERASE-RELATED"/>
    <property type="match status" value="1"/>
</dbReference>
<keyword evidence="1" id="KW-0677">Repeat</keyword>
<feature type="domain" description="SIS" evidence="2">
    <location>
        <begin position="198"/>
        <end position="334"/>
    </location>
</feature>
<dbReference type="Gene3D" id="3.40.50.10490">
    <property type="entry name" value="Glucose-6-phosphate isomerase like protein, domain 1"/>
    <property type="match status" value="2"/>
</dbReference>
<dbReference type="PROSITE" id="PS51464">
    <property type="entry name" value="SIS"/>
    <property type="match status" value="2"/>
</dbReference>
<dbReference type="InterPro" id="IPR046348">
    <property type="entry name" value="SIS_dom_sf"/>
</dbReference>
<organism evidence="3 4">
    <name type="scientific">Dyella lutea</name>
    <dbReference type="NCBI Taxonomy" id="2950441"/>
    <lineage>
        <taxon>Bacteria</taxon>
        <taxon>Pseudomonadati</taxon>
        <taxon>Pseudomonadota</taxon>
        <taxon>Gammaproteobacteria</taxon>
        <taxon>Lysobacterales</taxon>
        <taxon>Rhodanobacteraceae</taxon>
        <taxon>Dyella</taxon>
    </lineage>
</organism>